<dbReference type="Gene3D" id="3.60.10.10">
    <property type="entry name" value="Endonuclease/exonuclease/phosphatase"/>
    <property type="match status" value="1"/>
</dbReference>
<dbReference type="OrthoDB" id="7554824at2759"/>
<proteinExistence type="predicted"/>
<organism evidence="1 2">
    <name type="scientific">Pogonomyrmex barbatus</name>
    <name type="common">red harvester ant</name>
    <dbReference type="NCBI Taxonomy" id="144034"/>
    <lineage>
        <taxon>Eukaryota</taxon>
        <taxon>Metazoa</taxon>
        <taxon>Ecdysozoa</taxon>
        <taxon>Arthropoda</taxon>
        <taxon>Hexapoda</taxon>
        <taxon>Insecta</taxon>
        <taxon>Pterygota</taxon>
        <taxon>Neoptera</taxon>
        <taxon>Endopterygota</taxon>
        <taxon>Hymenoptera</taxon>
        <taxon>Apocrita</taxon>
        <taxon>Aculeata</taxon>
        <taxon>Formicoidea</taxon>
        <taxon>Formicidae</taxon>
        <taxon>Myrmicinae</taxon>
        <taxon>Pogonomyrmex</taxon>
    </lineage>
</organism>
<keyword evidence="1" id="KW-1185">Reference proteome</keyword>
<dbReference type="GeneID" id="105423428"/>
<name>A0A6I9VRI6_9HYME</name>
<dbReference type="InterPro" id="IPR036691">
    <property type="entry name" value="Endo/exonu/phosph_ase_sf"/>
</dbReference>
<dbReference type="AlphaFoldDB" id="A0A6I9VRI6"/>
<dbReference type="SUPFAM" id="SSF56219">
    <property type="entry name" value="DNase I-like"/>
    <property type="match status" value="1"/>
</dbReference>
<gene>
    <name evidence="2" type="primary">LOC105423428</name>
</gene>
<dbReference type="Proteomes" id="UP000504615">
    <property type="component" value="Unplaced"/>
</dbReference>
<dbReference type="RefSeq" id="XP_011631480.1">
    <property type="nucleotide sequence ID" value="XM_011633178.1"/>
</dbReference>
<reference evidence="2" key="1">
    <citation type="submission" date="2025-08" db="UniProtKB">
        <authorList>
            <consortium name="RefSeq"/>
        </authorList>
    </citation>
    <scope>IDENTIFICATION</scope>
</reference>
<dbReference type="KEGG" id="pbar:105423428"/>
<protein>
    <submittedName>
        <fullName evidence="2">Uncharacterized protein LOC105423428</fullName>
    </submittedName>
</protein>
<accession>A0A6I9VRI6</accession>
<sequence>MKGKAKLRDRSEWIEDDLTEKEKRISWLLKREADRNKREGKQVKVGYMKIWIEEKLWVWDEVKDELKEWQGREMRKEEKGLGWSILNGSIKGDEKGEWTYTGGRGGTVIDYVMGNEETRAKVKMMKVEDWVDSDHQPITVWMEGRGRREERTVKGKRRGRRGVWTEEGKKKFREYVGRKGSGCEGVEEEWKKLKRRIYRNNRSNICIESFDK</sequence>
<evidence type="ECO:0000313" key="1">
    <source>
        <dbReference type="Proteomes" id="UP000504615"/>
    </source>
</evidence>
<evidence type="ECO:0000313" key="2">
    <source>
        <dbReference type="RefSeq" id="XP_011631480.1"/>
    </source>
</evidence>